<evidence type="ECO:0000313" key="8">
    <source>
        <dbReference type="EMBL" id="HIP84419.1"/>
    </source>
</evidence>
<dbReference type="GO" id="GO:0019752">
    <property type="term" value="P:carboxylic acid metabolic process"/>
    <property type="evidence" value="ECO:0007669"/>
    <property type="project" value="InterPro"/>
</dbReference>
<dbReference type="GO" id="GO:2001120">
    <property type="term" value="P:methanofuran biosynthetic process"/>
    <property type="evidence" value="ECO:0007669"/>
    <property type="project" value="UniProtKB-UniRule"/>
</dbReference>
<gene>
    <name evidence="6 8" type="primary">mfnA</name>
    <name evidence="8" type="ORF">EYH15_02905</name>
</gene>
<evidence type="ECO:0000256" key="3">
    <source>
        <dbReference type="ARBA" id="ARBA00022898"/>
    </source>
</evidence>
<evidence type="ECO:0000256" key="7">
    <source>
        <dbReference type="PIRSR" id="PIRSR602129-50"/>
    </source>
</evidence>
<dbReference type="PANTHER" id="PTHR42735:SF6">
    <property type="entry name" value="SPHINGOSINE-1-PHOSPHATE LYASE 1"/>
    <property type="match status" value="1"/>
</dbReference>
<dbReference type="GO" id="GO:0015937">
    <property type="term" value="P:coenzyme A biosynthetic process"/>
    <property type="evidence" value="ECO:0007669"/>
    <property type="project" value="UniProtKB-UniRule"/>
</dbReference>
<comment type="similarity">
    <text evidence="5">Belongs to the group II decarboxylase family. Sphingosine-1-phosphate lyase subfamily.</text>
</comment>
<dbReference type="NCBIfam" id="TIGR03812">
    <property type="entry name" value="tyr_de_CO2_Arch"/>
    <property type="match status" value="1"/>
</dbReference>
<dbReference type="Gene3D" id="3.40.640.10">
    <property type="entry name" value="Type I PLP-dependent aspartate aminotransferase-like (Major domain)"/>
    <property type="match status" value="1"/>
</dbReference>
<comment type="pathway">
    <text evidence="6">Cofactor biosynthesis; methanofuran biosynthesis.</text>
</comment>
<comment type="cofactor">
    <cofactor evidence="1 6 7">
        <name>pyridoxal 5'-phosphate</name>
        <dbReference type="ChEBI" id="CHEBI:597326"/>
    </cofactor>
</comment>
<feature type="modified residue" description="N6-(pyridoxal phosphate)lysine" evidence="6 7">
    <location>
        <position position="234"/>
    </location>
</feature>
<reference evidence="8" key="1">
    <citation type="journal article" date="2020" name="ISME J.">
        <title>Gammaproteobacteria mediating utilization of methyl-, sulfur- and petroleum organic compounds in deep ocean hydrothermal plumes.</title>
        <authorList>
            <person name="Zhou Z."/>
            <person name="Liu Y."/>
            <person name="Pan J."/>
            <person name="Cron B.R."/>
            <person name="Toner B.M."/>
            <person name="Anantharaman K."/>
            <person name="Breier J.A."/>
            <person name="Dick G.J."/>
            <person name="Li M."/>
        </authorList>
    </citation>
    <scope>NUCLEOTIDE SEQUENCE</scope>
    <source>
        <strain evidence="8">SZUA-1453</strain>
    </source>
</reference>
<dbReference type="Gene3D" id="3.90.1150.10">
    <property type="entry name" value="Aspartate Aminotransferase, domain 1"/>
    <property type="match status" value="1"/>
</dbReference>
<comment type="similarity">
    <text evidence="6">Belongs to the group II decarboxylase family. MfnA subfamily.</text>
</comment>
<dbReference type="GO" id="GO:0030170">
    <property type="term" value="F:pyridoxal phosphate binding"/>
    <property type="evidence" value="ECO:0007669"/>
    <property type="project" value="UniProtKB-UniRule"/>
</dbReference>
<dbReference type="UniPathway" id="UPA00080"/>
<dbReference type="InterPro" id="IPR015422">
    <property type="entry name" value="PyrdxlP-dep_Trfase_small"/>
</dbReference>
<evidence type="ECO:0000256" key="5">
    <source>
        <dbReference type="ARBA" id="ARBA00038302"/>
    </source>
</evidence>
<evidence type="ECO:0000256" key="2">
    <source>
        <dbReference type="ARBA" id="ARBA00022793"/>
    </source>
</evidence>
<comment type="pathway">
    <text evidence="6">Cofactor biosynthesis; coenzyme A biosynthesis.</text>
</comment>
<evidence type="ECO:0000256" key="6">
    <source>
        <dbReference type="HAMAP-Rule" id="MF_01610"/>
    </source>
</evidence>
<dbReference type="GO" id="GO:0004837">
    <property type="term" value="F:tyrosine decarboxylase activity"/>
    <property type="evidence" value="ECO:0007669"/>
    <property type="project" value="UniProtKB-UniRule"/>
</dbReference>
<dbReference type="InterPro" id="IPR020931">
    <property type="entry name" value="MfnA"/>
</dbReference>
<proteinExistence type="inferred from homology"/>
<dbReference type="Proteomes" id="UP000643554">
    <property type="component" value="Unassembled WGS sequence"/>
</dbReference>
<dbReference type="PANTHER" id="PTHR42735">
    <property type="match status" value="1"/>
</dbReference>
<protein>
    <recommendedName>
        <fullName evidence="6">Probable L-tyrosine/L-aspartate decarboxylase</fullName>
        <shortName evidence="6">TDC/ADC</shortName>
        <ecNumber evidence="6">4.1.1.11</ecNumber>
        <ecNumber evidence="6">4.1.1.25</ecNumber>
    </recommendedName>
</protein>
<dbReference type="EC" id="4.1.1.25" evidence="6"/>
<sequence length="385" mass="44205">MKKEREILEELKKYRGMDLKYEDGRILGSMCTKPHPISRKILEMFLDTNLGDPGLFPGTKMLEEEVIRMIGEMLHNRNPFGYIISGGTEANITAMRVVKKIGKGRKRDIYILIPETAHFSFEKAREMMDLNYRTIPLDKRYIMDVKYLKDYIEDNRGKIDGIVAIAGSTELGTVDNILEISKIAREHNIYIHVDGAFGGFVIPFLEEKYKLEGYNYNFDFSLDNVFSITVDPHKMGLAPIPAGGIVFRDISFKRYLDVEAPYLTETSQATLLGTRTGIGVAATWAIMKHLGAEGYREIVSQCMENTYYLVKRMKEYSFESVIDPVLNIVAIKDDNPLDTSLKLRERGWYLSTCRCVEALRVVVMPHVKREHIDRFIETLAQCKKR</sequence>
<dbReference type="PROSITE" id="PS00392">
    <property type="entry name" value="DDC_GAD_HDC_YDC"/>
    <property type="match status" value="1"/>
</dbReference>
<comment type="function">
    <text evidence="6">Catalyzes the decarboxylation of L-tyrosine to produce tyramine for methanofuran biosynthesis. Can also catalyze the decarboxylation of L-aspartate to produce beta-alanine for coenzyme A (CoA) biosynthesis.</text>
</comment>
<comment type="caution">
    <text evidence="8">The sequence shown here is derived from an EMBL/GenBank/DDBJ whole genome shotgun (WGS) entry which is preliminary data.</text>
</comment>
<dbReference type="GO" id="GO:0004068">
    <property type="term" value="F:aspartate 1-decarboxylase activity"/>
    <property type="evidence" value="ECO:0007669"/>
    <property type="project" value="UniProtKB-UniRule"/>
</dbReference>
<evidence type="ECO:0000313" key="9">
    <source>
        <dbReference type="Proteomes" id="UP000643554"/>
    </source>
</evidence>
<dbReference type="InterPro" id="IPR021115">
    <property type="entry name" value="Pyridoxal-P_BS"/>
</dbReference>
<dbReference type="InterPro" id="IPR002129">
    <property type="entry name" value="PyrdxlP-dep_de-COase"/>
</dbReference>
<keyword evidence="2 6" id="KW-0210">Decarboxylase</keyword>
<dbReference type="EC" id="4.1.1.11" evidence="6"/>
<evidence type="ECO:0000256" key="4">
    <source>
        <dbReference type="ARBA" id="ARBA00023239"/>
    </source>
</evidence>
<dbReference type="InterPro" id="IPR050477">
    <property type="entry name" value="GrpII_AminoAcid_Decarb"/>
</dbReference>
<dbReference type="InterPro" id="IPR015424">
    <property type="entry name" value="PyrdxlP-dep_Trfase"/>
</dbReference>
<dbReference type="InterPro" id="IPR015421">
    <property type="entry name" value="PyrdxlP-dep_Trfase_major"/>
</dbReference>
<comment type="catalytic activity">
    <reaction evidence="6">
        <text>L-aspartate + H(+) = beta-alanine + CO2</text>
        <dbReference type="Rhea" id="RHEA:19497"/>
        <dbReference type="ChEBI" id="CHEBI:15378"/>
        <dbReference type="ChEBI" id="CHEBI:16526"/>
        <dbReference type="ChEBI" id="CHEBI:29991"/>
        <dbReference type="ChEBI" id="CHEBI:57966"/>
        <dbReference type="EC" id="4.1.1.11"/>
    </reaction>
</comment>
<dbReference type="UniPathway" id="UPA00241"/>
<comment type="catalytic activity">
    <reaction evidence="6">
        <text>L-tyrosine + H(+) = tyramine + CO2</text>
        <dbReference type="Rhea" id="RHEA:14345"/>
        <dbReference type="ChEBI" id="CHEBI:15378"/>
        <dbReference type="ChEBI" id="CHEBI:16526"/>
        <dbReference type="ChEBI" id="CHEBI:58315"/>
        <dbReference type="ChEBI" id="CHEBI:327995"/>
        <dbReference type="EC" id="4.1.1.25"/>
    </reaction>
</comment>
<dbReference type="EMBL" id="DQUI01000058">
    <property type="protein sequence ID" value="HIP84419.1"/>
    <property type="molecule type" value="Genomic_DNA"/>
</dbReference>
<name>A0A832ZAN7_9EURY</name>
<keyword evidence="3 6" id="KW-0663">Pyridoxal phosphate</keyword>
<keyword evidence="4 6" id="KW-0456">Lyase</keyword>
<organism evidence="8 9">
    <name type="scientific">Methanothermococcus okinawensis</name>
    <dbReference type="NCBI Taxonomy" id="155863"/>
    <lineage>
        <taxon>Archaea</taxon>
        <taxon>Methanobacteriati</taxon>
        <taxon>Methanobacteriota</taxon>
        <taxon>Methanomada group</taxon>
        <taxon>Methanococci</taxon>
        <taxon>Methanococcales</taxon>
        <taxon>Methanococcaceae</taxon>
        <taxon>Methanothermococcus</taxon>
    </lineage>
</organism>
<evidence type="ECO:0000256" key="1">
    <source>
        <dbReference type="ARBA" id="ARBA00001933"/>
    </source>
</evidence>
<accession>A0A832ZAN7</accession>
<dbReference type="AlphaFoldDB" id="A0A832ZAN7"/>
<dbReference type="Pfam" id="PF00282">
    <property type="entry name" value="Pyridoxal_deC"/>
    <property type="match status" value="1"/>
</dbReference>
<dbReference type="HAMAP" id="MF_01610">
    <property type="entry name" value="MfnA_decarbox"/>
    <property type="match status" value="1"/>
</dbReference>
<dbReference type="SUPFAM" id="SSF53383">
    <property type="entry name" value="PLP-dependent transferases"/>
    <property type="match status" value="1"/>
</dbReference>